<dbReference type="Gene3D" id="2.30.30.790">
    <property type="match status" value="1"/>
</dbReference>
<dbReference type="Pfam" id="PF01245">
    <property type="entry name" value="Ribosomal_L19"/>
    <property type="match status" value="1"/>
</dbReference>
<keyword evidence="3 4" id="KW-0687">Ribonucleoprotein</keyword>
<dbReference type="InterPro" id="IPR038657">
    <property type="entry name" value="Ribosomal_bL19_sf"/>
</dbReference>
<gene>
    <name evidence="5" type="ORF">ASU30_053</name>
</gene>
<proteinExistence type="inferred from homology"/>
<dbReference type="GO" id="GO:0022625">
    <property type="term" value="C:cytosolic large ribosomal subunit"/>
    <property type="evidence" value="ECO:0007669"/>
    <property type="project" value="TreeGrafter"/>
</dbReference>
<dbReference type="InterPro" id="IPR008991">
    <property type="entry name" value="Translation_prot_SH3-like_sf"/>
</dbReference>
<dbReference type="InterPro" id="IPR001857">
    <property type="entry name" value="Ribosomal_bL19"/>
</dbReference>
<evidence type="ECO:0000256" key="2">
    <source>
        <dbReference type="ARBA" id="ARBA00022980"/>
    </source>
</evidence>
<dbReference type="PANTHER" id="PTHR15680">
    <property type="entry name" value="RIBOSOMAL PROTEIN L19"/>
    <property type="match status" value="1"/>
</dbReference>
<dbReference type="GO" id="GO:0006412">
    <property type="term" value="P:translation"/>
    <property type="evidence" value="ECO:0007669"/>
    <property type="project" value="InterPro"/>
</dbReference>
<dbReference type="GO" id="GO:0003735">
    <property type="term" value="F:structural constituent of ribosome"/>
    <property type="evidence" value="ECO:0007669"/>
    <property type="project" value="InterPro"/>
</dbReference>
<dbReference type="Proteomes" id="UP000055698">
    <property type="component" value="Chromosome"/>
</dbReference>
<protein>
    <recommendedName>
        <fullName evidence="4">50S ribosomal protein L19</fullName>
    </recommendedName>
</protein>
<evidence type="ECO:0000313" key="5">
    <source>
        <dbReference type="EMBL" id="ALP70127.1"/>
    </source>
</evidence>
<evidence type="ECO:0000313" key="6">
    <source>
        <dbReference type="Proteomes" id="UP000055698"/>
    </source>
</evidence>
<organism evidence="5 6">
    <name type="scientific">Candidatus Karelsulcia muelleri</name>
    <dbReference type="NCBI Taxonomy" id="336810"/>
    <lineage>
        <taxon>Bacteria</taxon>
        <taxon>Pseudomonadati</taxon>
        <taxon>Bacteroidota</taxon>
        <taxon>Flavobacteriia</taxon>
        <taxon>Flavobacteriales</taxon>
        <taxon>Candidatus Karelsulcia</taxon>
    </lineage>
</organism>
<dbReference type="SUPFAM" id="SSF50104">
    <property type="entry name" value="Translation proteins SH3-like domain"/>
    <property type="match status" value="1"/>
</dbReference>
<reference evidence="6" key="1">
    <citation type="submission" date="2015-11" db="EMBL/GenBank/DDBJ databases">
        <title>Complete genome sequences of the obligate symbionts Candidatus Sulcia muelleri and Candidatus Nasuia deltocephalinicola from the pestiferous leafhopper, Macrosteles quadripunctulatus (Hemiptera: Cicadellidae).</title>
        <authorList>
            <person name="Bennett G.M."/>
            <person name="Abba S."/>
            <person name="Kube M."/>
            <person name="Marzachi C."/>
        </authorList>
    </citation>
    <scope>NUCLEOTIDE SEQUENCE [LARGE SCALE GENOMIC DNA]</scope>
    <source>
        <strain evidence="6">PUNC</strain>
    </source>
</reference>
<name>A0A654M5J8_9FLAO</name>
<comment type="function">
    <text evidence="4">This protein is located at the 30S-50S ribosomal subunit interface and may play a role in the structure and function of the aminoacyl-tRNA binding site.</text>
</comment>
<accession>A0A654M5J8</accession>
<comment type="similarity">
    <text evidence="1 4">Belongs to the bacterial ribosomal protein bL19 family.</text>
</comment>
<evidence type="ECO:0000256" key="3">
    <source>
        <dbReference type="ARBA" id="ARBA00023274"/>
    </source>
</evidence>
<dbReference type="NCBIfam" id="TIGR01024">
    <property type="entry name" value="rplS_bact"/>
    <property type="match status" value="1"/>
</dbReference>
<sequence length="106" mass="12332">MINNFVSNTSKIDFRKLNSGDNITVYYSIIEGEKKRIQSFKGVIIKIKSQTFTVRKISGEIGVERIFNINQTSIKKVILNKKGQVRKSKIYYFRKLKGKKAKIKEK</sequence>
<dbReference type="EMBL" id="CP013212">
    <property type="protein sequence ID" value="ALP70127.1"/>
    <property type="molecule type" value="Genomic_DNA"/>
</dbReference>
<dbReference type="GeneID" id="75050199"/>
<dbReference type="PANTHER" id="PTHR15680:SF9">
    <property type="entry name" value="LARGE RIBOSOMAL SUBUNIT PROTEIN BL19M"/>
    <property type="match status" value="1"/>
</dbReference>
<evidence type="ECO:0000256" key="4">
    <source>
        <dbReference type="RuleBase" id="RU000559"/>
    </source>
</evidence>
<reference evidence="5 6" key="2">
    <citation type="journal article" date="2016" name="Genome Announc.">
        <title>Complete Genome Sequences of the Obligate Symbionts 'Candidatus Sulcia muelleri' and 'Ca. Nasuia deltocephalinicola' from the Pestiferous Leafhopper Macrosteles quadripunctulatus (Hemiptera: Cicadellidae).</title>
        <authorList>
            <person name="Bennett G.M."/>
            <person name="Abba S."/>
            <person name="Kube M."/>
            <person name="Marzachi C."/>
        </authorList>
    </citation>
    <scope>NUCLEOTIDE SEQUENCE [LARGE SCALE GENOMIC DNA]</scope>
    <source>
        <strain evidence="5 6">PUNC</strain>
    </source>
</reference>
<dbReference type="PRINTS" id="PR00061">
    <property type="entry name" value="RIBOSOMALL19"/>
</dbReference>
<dbReference type="RefSeq" id="WP_020931654.1">
    <property type="nucleotide sequence ID" value="NZ_CP013212.1"/>
</dbReference>
<dbReference type="AlphaFoldDB" id="A0A654M5J8"/>
<evidence type="ECO:0000256" key="1">
    <source>
        <dbReference type="ARBA" id="ARBA00005781"/>
    </source>
</evidence>
<keyword evidence="2 5" id="KW-0689">Ribosomal protein</keyword>